<dbReference type="GO" id="GO:0009313">
    <property type="term" value="P:oligosaccharide catabolic process"/>
    <property type="evidence" value="ECO:0007669"/>
    <property type="project" value="TreeGrafter"/>
</dbReference>
<dbReference type="eggNOG" id="COG0383">
    <property type="taxonomic scope" value="Bacteria"/>
</dbReference>
<dbReference type="InterPro" id="IPR000602">
    <property type="entry name" value="Glyco_hydro_38_N"/>
</dbReference>
<gene>
    <name evidence="7" type="ordered locus">Acid345_3122</name>
</gene>
<protein>
    <submittedName>
        <fullName evidence="7">Glycosyl hydrolases 38-like protein</fullName>
    </submittedName>
</protein>
<dbReference type="STRING" id="204669.Acid345_3122"/>
<dbReference type="InterPro" id="IPR015341">
    <property type="entry name" value="Glyco_hydro_38_cen"/>
</dbReference>
<proteinExistence type="inferred from homology"/>
<dbReference type="SUPFAM" id="SSF88713">
    <property type="entry name" value="Glycoside hydrolase/deacetylase"/>
    <property type="match status" value="1"/>
</dbReference>
<evidence type="ECO:0000256" key="4">
    <source>
        <dbReference type="ARBA" id="ARBA00023295"/>
    </source>
</evidence>
<feature type="signal peptide" evidence="5">
    <location>
        <begin position="1"/>
        <end position="23"/>
    </location>
</feature>
<reference evidence="7 8" key="1">
    <citation type="journal article" date="2009" name="Appl. Environ. Microbiol.">
        <title>Three genomes from the phylum Acidobacteria provide insight into the lifestyles of these microorganisms in soils.</title>
        <authorList>
            <person name="Ward N.L."/>
            <person name="Challacombe J.F."/>
            <person name="Janssen P.H."/>
            <person name="Henrissat B."/>
            <person name="Coutinho P.M."/>
            <person name="Wu M."/>
            <person name="Xie G."/>
            <person name="Haft D.H."/>
            <person name="Sait M."/>
            <person name="Badger J."/>
            <person name="Barabote R.D."/>
            <person name="Bradley B."/>
            <person name="Brettin T.S."/>
            <person name="Brinkac L.M."/>
            <person name="Bruce D."/>
            <person name="Creasy T."/>
            <person name="Daugherty S.C."/>
            <person name="Davidsen T.M."/>
            <person name="DeBoy R.T."/>
            <person name="Detter J.C."/>
            <person name="Dodson R.J."/>
            <person name="Durkin A.S."/>
            <person name="Ganapathy A."/>
            <person name="Gwinn-Giglio M."/>
            <person name="Han C.S."/>
            <person name="Khouri H."/>
            <person name="Kiss H."/>
            <person name="Kothari S.P."/>
            <person name="Madupu R."/>
            <person name="Nelson K.E."/>
            <person name="Nelson W.C."/>
            <person name="Paulsen I."/>
            <person name="Penn K."/>
            <person name="Ren Q."/>
            <person name="Rosovitz M.J."/>
            <person name="Selengut J.D."/>
            <person name="Shrivastava S."/>
            <person name="Sullivan S.A."/>
            <person name="Tapia R."/>
            <person name="Thompson L.S."/>
            <person name="Watkins K.L."/>
            <person name="Yang Q."/>
            <person name="Yu C."/>
            <person name="Zafar N."/>
            <person name="Zhou L."/>
            <person name="Kuske C.R."/>
        </authorList>
    </citation>
    <scope>NUCLEOTIDE SEQUENCE [LARGE SCALE GENOMIC DNA]</scope>
    <source>
        <strain evidence="7 8">Ellin345</strain>
    </source>
</reference>
<sequence>MRRICSFVLALVICSIFSGILFAQTPAPKPVTKAKADLSKPSVYVVGYAHLDTEWRWEYPLVIREYLSKTMRNNFALFEKYPDYIFNFSGANRYRLMKEYYPEDYKRLQHYVAAGRWFPAGSSMEESDVNSPSAESIFRQVLYGNEFFRRDFGKASSEYMLPDCFGFPASLPSILAHAGVKGFSTQKLTWGSSADAGGWDSPERTPMGTPFNVGLWEGPDGKSVIAAFNPGSYAADLSTDLTKPLPEGTRSTRGKTEEAHQLWLFQDDWARRVARNGEVTGLFTDYHYFGTGDIGGSATERSVQLLEAMLHKRPFALPAYTGQEQWTTFGKEALVGDGPVRVISATADQMFLDIGNNTAKLPRYKGELELTNHSAGSLTSEAYQKRWNRKNELLADAAEKASVAAAWLGGRVYPQKRLNDAWTLVMGGQFHDIMAGTATPQSYNYSWNDDVIAMNQFAGVMQDAVGTVAAAMDTRGDGIPIVVYNPLNVSREDLVEATTLLGDGDARVIGPDGNEVPSQRDGNKVVFAAKVPSVGFAVYHVQSGGNSLSELKVTESSLENARYRVQIDANGDVSSIFDKKLNRELLSAPARLAFLTENPAQWPAWNMDYEDQMRPPRAYVSGPAKVRIAERGPARVALEIEREAEGSKFVQTIRLSAGDAGNRVEFTNEIDWQTKESALKAVFPLAFSNENATYNWDVGTIERPTNTPKKFEVPSHQWFDLTDRSGNGGVTILSDCKYGSDKPDDHTLRLTLIYSPGLGGKQSDYADQTTQDFGHHQIVYGLSAHDGDWRKARTDWQGYRLNQPLIAFVVPQHEGALGKQFSLVSVDNPSIRVLALKKAENSGDIVVRLVETDGRDTKNVHTKFASAISSARELNGQEQPLGAVSVSNGSLETSFTPYQLHTIAVKLAPSTAHVAPAKWQAVALNYDTSVASFEGKPAEGCMDCSWNEPAADGQGHAYPAEMLPASIAFQGVEFRIAPSGKNDAVIARGQAISLPVGDFTRAYVLASAIGDQSAKFRGVMQAFKIPDWTGFVGQWDNRKWNIRKETVPAKGNDPEYVRTVMDFTGKITPGFIKRADIAWYASHRHDTNGSNEPYSYSYLFAIPIDFPPGTETLTLPNNDKVRILAITVTSDHAAARPVQPLYDTLEH</sequence>
<keyword evidence="3 7" id="KW-0378">Hydrolase</keyword>
<dbReference type="AlphaFoldDB" id="Q1ILX7"/>
<dbReference type="EMBL" id="CP000360">
    <property type="protein sequence ID" value="ABF42123.1"/>
    <property type="molecule type" value="Genomic_DNA"/>
</dbReference>
<dbReference type="SUPFAM" id="SSF88688">
    <property type="entry name" value="Families 57/38 glycoside transferase middle domain"/>
    <property type="match status" value="1"/>
</dbReference>
<dbReference type="PANTHER" id="PTHR46017:SF1">
    <property type="entry name" value="ALPHA-MANNOSIDASE 2C1"/>
    <property type="match status" value="1"/>
</dbReference>
<accession>Q1ILX7</accession>
<evidence type="ECO:0000256" key="1">
    <source>
        <dbReference type="ARBA" id="ARBA00009792"/>
    </source>
</evidence>
<comment type="similarity">
    <text evidence="1">Belongs to the glycosyl hydrolase 38 family.</text>
</comment>
<dbReference type="InterPro" id="IPR011682">
    <property type="entry name" value="Glyco_hydro_38_C"/>
</dbReference>
<dbReference type="Pfam" id="PF09261">
    <property type="entry name" value="Alpha-mann_mid"/>
    <property type="match status" value="1"/>
</dbReference>
<keyword evidence="5" id="KW-0732">Signal</keyword>
<dbReference type="SUPFAM" id="SSF74650">
    <property type="entry name" value="Galactose mutarotase-like"/>
    <property type="match status" value="1"/>
</dbReference>
<dbReference type="InterPro" id="IPR027291">
    <property type="entry name" value="Glyco_hydro_38_N_sf"/>
</dbReference>
<dbReference type="InterPro" id="IPR037094">
    <property type="entry name" value="Glyco_hydro_38_cen_sf"/>
</dbReference>
<keyword evidence="2" id="KW-0479">Metal-binding</keyword>
<dbReference type="Pfam" id="PF17677">
    <property type="entry name" value="Glyco_hydro38C2"/>
    <property type="match status" value="1"/>
</dbReference>
<evidence type="ECO:0000256" key="5">
    <source>
        <dbReference type="SAM" id="SignalP"/>
    </source>
</evidence>
<dbReference type="Gene3D" id="3.20.110.10">
    <property type="entry name" value="Glycoside hydrolase 38, N terminal domain"/>
    <property type="match status" value="1"/>
</dbReference>
<dbReference type="SMART" id="SM00872">
    <property type="entry name" value="Alpha-mann_mid"/>
    <property type="match status" value="1"/>
</dbReference>
<dbReference type="InterPro" id="IPR011013">
    <property type="entry name" value="Gal_mutarotase_sf_dom"/>
</dbReference>
<evidence type="ECO:0000256" key="3">
    <source>
        <dbReference type="ARBA" id="ARBA00022801"/>
    </source>
</evidence>
<evidence type="ECO:0000256" key="2">
    <source>
        <dbReference type="ARBA" id="ARBA00022723"/>
    </source>
</evidence>
<dbReference type="CDD" id="cd10789">
    <property type="entry name" value="GH38N_AMII_ER_cytosolic"/>
    <property type="match status" value="1"/>
</dbReference>
<feature type="domain" description="Glycoside hydrolase family 38 central" evidence="6">
    <location>
        <begin position="372"/>
        <end position="450"/>
    </location>
</feature>
<dbReference type="GO" id="GO:0030246">
    <property type="term" value="F:carbohydrate binding"/>
    <property type="evidence" value="ECO:0007669"/>
    <property type="project" value="InterPro"/>
</dbReference>
<evidence type="ECO:0000259" key="6">
    <source>
        <dbReference type="SMART" id="SM00872"/>
    </source>
</evidence>
<dbReference type="Gene3D" id="2.70.98.30">
    <property type="entry name" value="Golgi alpha-mannosidase II, domain 4"/>
    <property type="match status" value="1"/>
</dbReference>
<dbReference type="Gene3D" id="2.60.40.1180">
    <property type="entry name" value="Golgi alpha-mannosidase II"/>
    <property type="match status" value="1"/>
</dbReference>
<dbReference type="InterPro" id="IPR013780">
    <property type="entry name" value="Glyco_hydro_b"/>
</dbReference>
<dbReference type="Proteomes" id="UP000002432">
    <property type="component" value="Chromosome"/>
</dbReference>
<dbReference type="GO" id="GO:0004559">
    <property type="term" value="F:alpha-mannosidase activity"/>
    <property type="evidence" value="ECO:0007669"/>
    <property type="project" value="InterPro"/>
</dbReference>
<dbReference type="PANTHER" id="PTHR46017">
    <property type="entry name" value="ALPHA-MANNOSIDASE 2C1"/>
    <property type="match status" value="1"/>
</dbReference>
<organism evidence="7 8">
    <name type="scientific">Koribacter versatilis (strain Ellin345)</name>
    <dbReference type="NCBI Taxonomy" id="204669"/>
    <lineage>
        <taxon>Bacteria</taxon>
        <taxon>Pseudomonadati</taxon>
        <taxon>Acidobacteriota</taxon>
        <taxon>Terriglobia</taxon>
        <taxon>Terriglobales</taxon>
        <taxon>Candidatus Korobacteraceae</taxon>
        <taxon>Candidatus Korobacter</taxon>
    </lineage>
</organism>
<name>Q1ILX7_KORVE</name>
<feature type="chain" id="PRO_5004191246" evidence="5">
    <location>
        <begin position="24"/>
        <end position="1147"/>
    </location>
</feature>
<dbReference type="InterPro" id="IPR041147">
    <property type="entry name" value="GH38_C"/>
</dbReference>
<dbReference type="CAZy" id="GH38">
    <property type="family name" value="Glycoside Hydrolase Family 38"/>
</dbReference>
<dbReference type="EnsemblBacteria" id="ABF42123">
    <property type="protein sequence ID" value="ABF42123"/>
    <property type="gene ID" value="Acid345_3122"/>
</dbReference>
<dbReference type="InterPro" id="IPR011330">
    <property type="entry name" value="Glyco_hydro/deAcase_b/a-brl"/>
</dbReference>
<keyword evidence="4" id="KW-0326">Glycosidase</keyword>
<dbReference type="InterPro" id="IPR028995">
    <property type="entry name" value="Glyco_hydro_57/38_cen_sf"/>
</dbReference>
<evidence type="ECO:0000313" key="7">
    <source>
        <dbReference type="EMBL" id="ABF42123.1"/>
    </source>
</evidence>
<dbReference type="Pfam" id="PF07748">
    <property type="entry name" value="Glyco_hydro_38C"/>
    <property type="match status" value="1"/>
</dbReference>
<dbReference type="GO" id="GO:0046872">
    <property type="term" value="F:metal ion binding"/>
    <property type="evidence" value="ECO:0007669"/>
    <property type="project" value="UniProtKB-KW"/>
</dbReference>
<dbReference type="OrthoDB" id="9772207at2"/>
<keyword evidence="8" id="KW-1185">Reference proteome</keyword>
<evidence type="ECO:0000313" key="8">
    <source>
        <dbReference type="Proteomes" id="UP000002432"/>
    </source>
</evidence>
<dbReference type="RefSeq" id="WP_011523922.1">
    <property type="nucleotide sequence ID" value="NC_008009.1"/>
</dbReference>
<dbReference type="Gene3D" id="1.20.1270.50">
    <property type="entry name" value="Glycoside hydrolase family 38, central domain"/>
    <property type="match status" value="1"/>
</dbReference>
<dbReference type="HOGENOM" id="CLU_277670_0_0_0"/>
<dbReference type="Pfam" id="PF01074">
    <property type="entry name" value="Glyco_hydro_38N"/>
    <property type="match status" value="1"/>
</dbReference>
<dbReference type="KEGG" id="aba:Acid345_3122"/>
<dbReference type="GO" id="GO:0006013">
    <property type="term" value="P:mannose metabolic process"/>
    <property type="evidence" value="ECO:0007669"/>
    <property type="project" value="InterPro"/>
</dbReference>